<dbReference type="PANTHER" id="PTHR19372:SF7">
    <property type="entry name" value="SULFITE OXIDASE, MITOCHONDRIAL"/>
    <property type="match status" value="1"/>
</dbReference>
<dbReference type="InterPro" id="IPR005066">
    <property type="entry name" value="MoCF_OxRdtse_dimer"/>
</dbReference>
<dbReference type="FunFam" id="3.10.120.10:FF:000007">
    <property type="entry name" value="Sulfite oxidase, mitochondrial"/>
    <property type="match status" value="1"/>
</dbReference>
<keyword evidence="15" id="KW-1133">Transmembrane helix</keyword>
<dbReference type="EC" id="1.7.1.3" evidence="6"/>
<dbReference type="GO" id="GO:0006790">
    <property type="term" value="P:sulfur compound metabolic process"/>
    <property type="evidence" value="ECO:0007669"/>
    <property type="project" value="TreeGrafter"/>
</dbReference>
<keyword evidence="12" id="KW-0408">Iron</keyword>
<dbReference type="PROSITE" id="PS50255">
    <property type="entry name" value="CYTOCHROME_B5_2"/>
    <property type="match status" value="1"/>
</dbReference>
<gene>
    <name evidence="17" type="ORF">EJ08DRAFT_584006</name>
</gene>
<protein>
    <recommendedName>
        <fullName evidence="7">Nitrate reductase [NADPH]</fullName>
        <ecNumber evidence="6">1.7.1.3</ecNumber>
        <ecNumber evidence="5">1.8.3.1</ecNumber>
    </recommendedName>
</protein>
<dbReference type="Gene3D" id="3.90.420.10">
    <property type="entry name" value="Oxidoreductase, molybdopterin-binding domain"/>
    <property type="match status" value="1"/>
</dbReference>
<dbReference type="GO" id="GO:0050464">
    <property type="term" value="F:nitrate reductase (NADPH) activity"/>
    <property type="evidence" value="ECO:0007669"/>
    <property type="project" value="UniProtKB-EC"/>
</dbReference>
<organism evidence="17 18">
    <name type="scientific">Tothia fuscella</name>
    <dbReference type="NCBI Taxonomy" id="1048955"/>
    <lineage>
        <taxon>Eukaryota</taxon>
        <taxon>Fungi</taxon>
        <taxon>Dikarya</taxon>
        <taxon>Ascomycota</taxon>
        <taxon>Pezizomycotina</taxon>
        <taxon>Dothideomycetes</taxon>
        <taxon>Pleosporomycetidae</taxon>
        <taxon>Venturiales</taxon>
        <taxon>Cylindrosympodiaceae</taxon>
        <taxon>Tothia</taxon>
    </lineage>
</organism>
<keyword evidence="10" id="KW-0479">Metal-binding</keyword>
<comment type="subcellular location">
    <subcellularLocation>
        <location evidence="3">Mitochondrion intermembrane space</location>
    </subcellularLocation>
</comment>
<feature type="domain" description="Cytochrome b5 heme-binding" evidence="16">
    <location>
        <begin position="89"/>
        <end position="167"/>
    </location>
</feature>
<evidence type="ECO:0000256" key="8">
    <source>
        <dbReference type="ARBA" id="ARBA00022505"/>
    </source>
</evidence>
<dbReference type="OrthoDB" id="10051395at2759"/>
<dbReference type="SMART" id="SM01117">
    <property type="entry name" value="Cyt-b5"/>
    <property type="match status" value="1"/>
</dbReference>
<dbReference type="GO" id="GO:0043546">
    <property type="term" value="F:molybdopterin cofactor binding"/>
    <property type="evidence" value="ECO:0007669"/>
    <property type="project" value="TreeGrafter"/>
</dbReference>
<dbReference type="InterPro" id="IPR001199">
    <property type="entry name" value="Cyt_B5-like_heme/steroid-bd"/>
</dbReference>
<name>A0A9P4NVY4_9PEZI</name>
<evidence type="ECO:0000259" key="16">
    <source>
        <dbReference type="PROSITE" id="PS50255"/>
    </source>
</evidence>
<evidence type="ECO:0000256" key="12">
    <source>
        <dbReference type="ARBA" id="ARBA00023004"/>
    </source>
</evidence>
<keyword evidence="13" id="KW-0496">Mitochondrion</keyword>
<evidence type="ECO:0000256" key="7">
    <source>
        <dbReference type="ARBA" id="ARBA00015499"/>
    </source>
</evidence>
<comment type="catalytic activity">
    <reaction evidence="14">
        <text>nitrite + NADP(+) + H2O = nitrate + NADPH + H(+)</text>
        <dbReference type="Rhea" id="RHEA:19061"/>
        <dbReference type="ChEBI" id="CHEBI:15377"/>
        <dbReference type="ChEBI" id="CHEBI:15378"/>
        <dbReference type="ChEBI" id="CHEBI:16301"/>
        <dbReference type="ChEBI" id="CHEBI:17632"/>
        <dbReference type="ChEBI" id="CHEBI:57783"/>
        <dbReference type="ChEBI" id="CHEBI:58349"/>
        <dbReference type="EC" id="1.7.1.3"/>
    </reaction>
</comment>
<dbReference type="SUPFAM" id="SSF56524">
    <property type="entry name" value="Oxidoreductase molybdopterin-binding domain"/>
    <property type="match status" value="1"/>
</dbReference>
<dbReference type="Gene3D" id="2.60.40.650">
    <property type="match status" value="1"/>
</dbReference>
<dbReference type="PANTHER" id="PTHR19372">
    <property type="entry name" value="SULFITE REDUCTASE"/>
    <property type="match status" value="1"/>
</dbReference>
<dbReference type="GO" id="GO:0030151">
    <property type="term" value="F:molybdenum ion binding"/>
    <property type="evidence" value="ECO:0007669"/>
    <property type="project" value="InterPro"/>
</dbReference>
<dbReference type="InterPro" id="IPR036400">
    <property type="entry name" value="Cyt_B5-like_heme/steroid_sf"/>
</dbReference>
<evidence type="ECO:0000313" key="17">
    <source>
        <dbReference type="EMBL" id="KAF2433299.1"/>
    </source>
</evidence>
<dbReference type="InterPro" id="IPR000572">
    <property type="entry name" value="OxRdtase_Mopterin-bd_dom"/>
</dbReference>
<evidence type="ECO:0000256" key="5">
    <source>
        <dbReference type="ARBA" id="ARBA00012505"/>
    </source>
</evidence>
<dbReference type="Proteomes" id="UP000800235">
    <property type="component" value="Unassembled WGS sequence"/>
</dbReference>
<comment type="cofactor">
    <cofactor evidence="1">
        <name>Mo-molybdopterin</name>
        <dbReference type="ChEBI" id="CHEBI:71302"/>
    </cofactor>
</comment>
<dbReference type="EMBL" id="MU007021">
    <property type="protein sequence ID" value="KAF2433299.1"/>
    <property type="molecule type" value="Genomic_DNA"/>
</dbReference>
<evidence type="ECO:0000256" key="6">
    <source>
        <dbReference type="ARBA" id="ARBA00012673"/>
    </source>
</evidence>
<comment type="cofactor">
    <cofactor evidence="2">
        <name>heme b</name>
        <dbReference type="ChEBI" id="CHEBI:60344"/>
    </cofactor>
</comment>
<dbReference type="InterPro" id="IPR008335">
    <property type="entry name" value="Mopterin_OxRdtase_euk"/>
</dbReference>
<dbReference type="EC" id="1.8.3.1" evidence="5"/>
<comment type="caution">
    <text evidence="17">The sequence shown here is derived from an EMBL/GenBank/DDBJ whole genome shotgun (WGS) entry which is preliminary data.</text>
</comment>
<evidence type="ECO:0000256" key="4">
    <source>
        <dbReference type="ARBA" id="ARBA00004971"/>
    </source>
</evidence>
<dbReference type="Gene3D" id="3.10.120.10">
    <property type="entry name" value="Cytochrome b5-like heme/steroid binding domain"/>
    <property type="match status" value="1"/>
</dbReference>
<dbReference type="InterPro" id="IPR036374">
    <property type="entry name" value="OxRdtase_Mopterin-bd_sf"/>
</dbReference>
<proteinExistence type="predicted"/>
<evidence type="ECO:0000256" key="2">
    <source>
        <dbReference type="ARBA" id="ARBA00001970"/>
    </source>
</evidence>
<comment type="pathway">
    <text evidence="4">Energy metabolism; sulfur metabolism.</text>
</comment>
<accession>A0A9P4NVY4</accession>
<dbReference type="Pfam" id="PF00174">
    <property type="entry name" value="Oxidored_molyb"/>
    <property type="match status" value="1"/>
</dbReference>
<dbReference type="InterPro" id="IPR014756">
    <property type="entry name" value="Ig_E-set"/>
</dbReference>
<dbReference type="FunFam" id="3.90.420.10:FF:000002">
    <property type="entry name" value="sulfite oxidase, mitochondrial"/>
    <property type="match status" value="1"/>
</dbReference>
<reference evidence="17" key="1">
    <citation type="journal article" date="2020" name="Stud. Mycol.">
        <title>101 Dothideomycetes genomes: a test case for predicting lifestyles and emergence of pathogens.</title>
        <authorList>
            <person name="Haridas S."/>
            <person name="Albert R."/>
            <person name="Binder M."/>
            <person name="Bloem J."/>
            <person name="Labutti K."/>
            <person name="Salamov A."/>
            <person name="Andreopoulos B."/>
            <person name="Baker S."/>
            <person name="Barry K."/>
            <person name="Bills G."/>
            <person name="Bluhm B."/>
            <person name="Cannon C."/>
            <person name="Castanera R."/>
            <person name="Culley D."/>
            <person name="Daum C."/>
            <person name="Ezra D."/>
            <person name="Gonzalez J."/>
            <person name="Henrissat B."/>
            <person name="Kuo A."/>
            <person name="Liang C."/>
            <person name="Lipzen A."/>
            <person name="Lutzoni F."/>
            <person name="Magnuson J."/>
            <person name="Mondo S."/>
            <person name="Nolan M."/>
            <person name="Ohm R."/>
            <person name="Pangilinan J."/>
            <person name="Park H.-J."/>
            <person name="Ramirez L."/>
            <person name="Alfaro M."/>
            <person name="Sun H."/>
            <person name="Tritt A."/>
            <person name="Yoshinaga Y."/>
            <person name="Zwiers L.-H."/>
            <person name="Turgeon B."/>
            <person name="Goodwin S."/>
            <person name="Spatafora J."/>
            <person name="Crous P."/>
            <person name="Grigoriev I."/>
        </authorList>
    </citation>
    <scope>NUCLEOTIDE SEQUENCE</scope>
    <source>
        <strain evidence="17">CBS 130266</strain>
    </source>
</reference>
<dbReference type="SUPFAM" id="SSF55856">
    <property type="entry name" value="Cytochrome b5-like heme/steroid binding domain"/>
    <property type="match status" value="1"/>
</dbReference>
<keyword evidence="8" id="KW-0500">Molybdenum</keyword>
<keyword evidence="15" id="KW-0472">Membrane</keyword>
<evidence type="ECO:0000256" key="13">
    <source>
        <dbReference type="ARBA" id="ARBA00023128"/>
    </source>
</evidence>
<evidence type="ECO:0000256" key="11">
    <source>
        <dbReference type="ARBA" id="ARBA00023002"/>
    </source>
</evidence>
<dbReference type="AlphaFoldDB" id="A0A9P4NVY4"/>
<evidence type="ECO:0000313" key="18">
    <source>
        <dbReference type="Proteomes" id="UP000800235"/>
    </source>
</evidence>
<keyword evidence="11" id="KW-0560">Oxidoreductase</keyword>
<dbReference type="GO" id="GO:0005758">
    <property type="term" value="C:mitochondrial intermembrane space"/>
    <property type="evidence" value="ECO:0007669"/>
    <property type="project" value="UniProtKB-SubCell"/>
</dbReference>
<dbReference type="SUPFAM" id="SSF81296">
    <property type="entry name" value="E set domains"/>
    <property type="match status" value="1"/>
</dbReference>
<dbReference type="GO" id="GO:0008482">
    <property type="term" value="F:sulfite oxidase activity"/>
    <property type="evidence" value="ECO:0007669"/>
    <property type="project" value="UniProtKB-EC"/>
</dbReference>
<keyword evidence="15" id="KW-0812">Transmembrane</keyword>
<keyword evidence="18" id="KW-1185">Reference proteome</keyword>
<feature type="transmembrane region" description="Helical" evidence="15">
    <location>
        <begin position="53"/>
        <end position="71"/>
    </location>
</feature>
<evidence type="ECO:0000256" key="15">
    <source>
        <dbReference type="SAM" id="Phobius"/>
    </source>
</evidence>
<dbReference type="GO" id="GO:0020037">
    <property type="term" value="F:heme binding"/>
    <property type="evidence" value="ECO:0007669"/>
    <property type="project" value="TreeGrafter"/>
</dbReference>
<evidence type="ECO:0000256" key="9">
    <source>
        <dbReference type="ARBA" id="ARBA00022617"/>
    </source>
</evidence>
<evidence type="ECO:0000256" key="1">
    <source>
        <dbReference type="ARBA" id="ARBA00001924"/>
    </source>
</evidence>
<dbReference type="PRINTS" id="PR00407">
    <property type="entry name" value="EUMOPTERIN"/>
</dbReference>
<sequence length="568" mass="63860">MYRASRKARFFAPQLRTLTSASQWISARRAHTSIEAPLLSQGSKTKAYSDRHGILGAVAIFATISLGLTLSNKRHVDAEQPVAVTSPEQRLIRLAEVRKHNGKAETYWVYRGDRVYDITDWVPNHPGGEVILRAVGGNIDPYWNIFSIHQKQDVYDILEQYFIGKIDPQDLADGRLPSEAIEDPFSTDPDRHESLIVRSSRPCNAETPTTALGTYITPNEVFYVRNHLWVPEIINPETHTLKVELMDGDEVEYTMDELRKKFNPLTITATLQCSGNRRAHMTRGSRQTNGLQWEMGAISNAEWTGVRLRDILADAGVHVDDIPEGVKHAQFMGAEAYGASIPIEKAIDRRGDTIIAYEMNGAPLPRDHGFPLRVVVPGHVAARSVKWLNKIILSDEESTSQWQRRDYKCFGPNEGKNPNWDAAASIQEMPVQSAITSLKHVGADKLNDSKLARVYGLEEESIVVEGYAFAGGGRRIVRVDISPDDGRSWQQAEILPQDEKGSKAWSWKQWRLAFPVRDVNQYFLVKAVDESYNTQPDSFDAHYNFRGNLTSGWHRVSATGSDLVVEVK</sequence>
<dbReference type="Pfam" id="PF00173">
    <property type="entry name" value="Cyt-b5"/>
    <property type="match status" value="1"/>
</dbReference>
<keyword evidence="9" id="KW-0349">Heme</keyword>
<evidence type="ECO:0000256" key="14">
    <source>
        <dbReference type="ARBA" id="ARBA00049155"/>
    </source>
</evidence>
<evidence type="ECO:0000256" key="10">
    <source>
        <dbReference type="ARBA" id="ARBA00022723"/>
    </source>
</evidence>
<evidence type="ECO:0000256" key="3">
    <source>
        <dbReference type="ARBA" id="ARBA00004569"/>
    </source>
</evidence>
<dbReference type="Pfam" id="PF03404">
    <property type="entry name" value="Mo-co_dimer"/>
    <property type="match status" value="1"/>
</dbReference>